<feature type="region of interest" description="Disordered" evidence="1">
    <location>
        <begin position="1"/>
        <end position="27"/>
    </location>
</feature>
<organism evidence="2 3">
    <name type="scientific">Stigmatella erecta</name>
    <dbReference type="NCBI Taxonomy" id="83460"/>
    <lineage>
        <taxon>Bacteria</taxon>
        <taxon>Pseudomonadati</taxon>
        <taxon>Myxococcota</taxon>
        <taxon>Myxococcia</taxon>
        <taxon>Myxococcales</taxon>
        <taxon>Cystobacterineae</taxon>
        <taxon>Archangiaceae</taxon>
        <taxon>Stigmatella</taxon>
    </lineage>
</organism>
<dbReference type="Proteomes" id="UP000199181">
    <property type="component" value="Unassembled WGS sequence"/>
</dbReference>
<evidence type="ECO:0000313" key="2">
    <source>
        <dbReference type="EMBL" id="SEU35118.1"/>
    </source>
</evidence>
<accession>A0A1I0L5U3</accession>
<feature type="compositionally biased region" description="Basic and acidic residues" evidence="1">
    <location>
        <begin position="1"/>
        <end position="11"/>
    </location>
</feature>
<dbReference type="EMBL" id="FOIJ01000020">
    <property type="protein sequence ID" value="SEU35118.1"/>
    <property type="molecule type" value="Genomic_DNA"/>
</dbReference>
<keyword evidence="3" id="KW-1185">Reference proteome</keyword>
<reference evidence="3" key="1">
    <citation type="submission" date="2016-10" db="EMBL/GenBank/DDBJ databases">
        <authorList>
            <person name="Varghese N."/>
            <person name="Submissions S."/>
        </authorList>
    </citation>
    <scope>NUCLEOTIDE SEQUENCE [LARGE SCALE GENOMIC DNA]</scope>
    <source>
        <strain evidence="3">DSM 16858</strain>
    </source>
</reference>
<name>A0A1I0L5U3_9BACT</name>
<sequence length="86" mass="9614">MASCHVREHRSQVRWPEGQRHGNAQSPAKLTVGLDQFSGCVDLGAGARRMIAKRDAGFRERRAARGAREQLHAEFRFEPGKLTADD</sequence>
<evidence type="ECO:0000313" key="3">
    <source>
        <dbReference type="Proteomes" id="UP000199181"/>
    </source>
</evidence>
<evidence type="ECO:0000256" key="1">
    <source>
        <dbReference type="SAM" id="MobiDB-lite"/>
    </source>
</evidence>
<gene>
    <name evidence="2" type="ORF">SAMN05443639_1201</name>
</gene>
<protein>
    <submittedName>
        <fullName evidence="2">Uncharacterized protein</fullName>
    </submittedName>
</protein>
<proteinExistence type="predicted"/>
<dbReference type="AlphaFoldDB" id="A0A1I0L5U3"/>